<dbReference type="GO" id="GO:0047733">
    <property type="term" value="F:CDP-glucose 4,6-dehydratase activity"/>
    <property type="evidence" value="ECO:0007669"/>
    <property type="project" value="UniProtKB-EC"/>
</dbReference>
<dbReference type="InterPro" id="IPR016040">
    <property type="entry name" value="NAD(P)-bd_dom"/>
</dbReference>
<evidence type="ECO:0000313" key="3">
    <source>
        <dbReference type="Proteomes" id="UP001304461"/>
    </source>
</evidence>
<keyword evidence="3" id="KW-1185">Reference proteome</keyword>
<dbReference type="Gene3D" id="3.40.50.720">
    <property type="entry name" value="NAD(P)-binding Rossmann-like Domain"/>
    <property type="match status" value="1"/>
</dbReference>
<proteinExistence type="predicted"/>
<dbReference type="InterPro" id="IPR036291">
    <property type="entry name" value="NAD(P)-bd_dom_sf"/>
</dbReference>
<dbReference type="RefSeq" id="WP_323306601.1">
    <property type="nucleotide sequence ID" value="NZ_JAYGHX010000014.1"/>
</dbReference>
<reference evidence="2 3" key="1">
    <citation type="submission" date="2023-12" db="EMBL/GenBank/DDBJ databases">
        <title>Baltic Sea Cyanobacteria.</title>
        <authorList>
            <person name="Delbaje E."/>
            <person name="Fewer D.P."/>
            <person name="Shishido T.K."/>
        </authorList>
    </citation>
    <scope>NUCLEOTIDE SEQUENCE [LARGE SCALE GENOMIC DNA]</scope>
    <source>
        <strain evidence="2 3">UHCC 0139</strain>
    </source>
</reference>
<dbReference type="PANTHER" id="PTHR43000">
    <property type="entry name" value="DTDP-D-GLUCOSE 4,6-DEHYDRATASE-RELATED"/>
    <property type="match status" value="1"/>
</dbReference>
<name>A0ABU5RXZ8_9CYAN</name>
<organism evidence="2 3">
    <name type="scientific">Cyanobium gracile UHCC 0139</name>
    <dbReference type="NCBI Taxonomy" id="3110308"/>
    <lineage>
        <taxon>Bacteria</taxon>
        <taxon>Bacillati</taxon>
        <taxon>Cyanobacteriota</taxon>
        <taxon>Cyanophyceae</taxon>
        <taxon>Synechococcales</taxon>
        <taxon>Prochlorococcaceae</taxon>
        <taxon>Cyanobium</taxon>
    </lineage>
</organism>
<accession>A0ABU5RXZ8</accession>
<gene>
    <name evidence="2" type="primary">rfbG</name>
    <name evidence="2" type="ORF">VB738_15500</name>
</gene>
<sequence length="377" mass="41058">MASTSPRRAWQQPDPAFWQGKRVLLTGHTGFKGSWLALWLCELGARVTGFALAPDTEPSLFDQLGLAGRLDHHVGDLRDPAALSELVAAVQPEVVLHLAAQPLVRRSYAEPVLTWETNVLGTIHLIEALRPLAQPCAAVLITTDKVYRNNEWLYGYRENDPLGGHDPYSSSKAAAELAISSWRASYCGTLPHQSPHLRLASARAGNVIGGGDWAADRIIPDTVRSLRAGEPITLRNPGATRPWQHVLEPLGGYLALAEALAEPAGGAAMAEAFNFGPQLEANRPVQELVEQALHHWPGTWIDASDPTAPHEAGLLNLVVDKAHHRLGWSPRWDFATTTARTLQWYRRVIEAGDDPVSCCLDDLTAYLASLPPGRSTP</sequence>
<dbReference type="Gene3D" id="3.90.25.10">
    <property type="entry name" value="UDP-galactose 4-epimerase, domain 1"/>
    <property type="match status" value="1"/>
</dbReference>
<dbReference type="EC" id="4.2.1.45" evidence="2"/>
<dbReference type="EMBL" id="JAYGHX010000014">
    <property type="protein sequence ID" value="MEA5392669.1"/>
    <property type="molecule type" value="Genomic_DNA"/>
</dbReference>
<dbReference type="NCBIfam" id="TIGR02622">
    <property type="entry name" value="CDP_4_6_dhtase"/>
    <property type="match status" value="1"/>
</dbReference>
<evidence type="ECO:0000313" key="2">
    <source>
        <dbReference type="EMBL" id="MEA5392669.1"/>
    </source>
</evidence>
<protein>
    <submittedName>
        <fullName evidence="2">CDP-glucose 4,6-dehydratase</fullName>
        <ecNumber evidence="2">4.2.1.45</ecNumber>
    </submittedName>
</protein>
<dbReference type="Pfam" id="PF16363">
    <property type="entry name" value="GDP_Man_Dehyd"/>
    <property type="match status" value="1"/>
</dbReference>
<comment type="caution">
    <text evidence="2">The sequence shown here is derived from an EMBL/GenBank/DDBJ whole genome shotgun (WGS) entry which is preliminary data.</text>
</comment>
<feature type="domain" description="NAD(P)-binding" evidence="1">
    <location>
        <begin position="24"/>
        <end position="339"/>
    </location>
</feature>
<keyword evidence="2" id="KW-0456">Lyase</keyword>
<dbReference type="SUPFAM" id="SSF51735">
    <property type="entry name" value="NAD(P)-binding Rossmann-fold domains"/>
    <property type="match status" value="1"/>
</dbReference>
<dbReference type="InterPro" id="IPR013445">
    <property type="entry name" value="CDP_4_6_deHydtase"/>
</dbReference>
<dbReference type="Proteomes" id="UP001304461">
    <property type="component" value="Unassembled WGS sequence"/>
</dbReference>
<evidence type="ECO:0000259" key="1">
    <source>
        <dbReference type="Pfam" id="PF16363"/>
    </source>
</evidence>